<dbReference type="Pfam" id="PF00441">
    <property type="entry name" value="Acyl-CoA_dh_1"/>
    <property type="match status" value="1"/>
</dbReference>
<comment type="cofactor">
    <cofactor evidence="1 6">
        <name>FAD</name>
        <dbReference type="ChEBI" id="CHEBI:57692"/>
    </cofactor>
</comment>
<keyword evidence="11" id="KW-1185">Reference proteome</keyword>
<evidence type="ECO:0000259" key="8">
    <source>
        <dbReference type="Pfam" id="PF02770"/>
    </source>
</evidence>
<dbReference type="InterPro" id="IPR009075">
    <property type="entry name" value="AcylCo_DH/oxidase_C"/>
</dbReference>
<organism evidence="10 11">
    <name type="scientific">Patulibacter brassicae</name>
    <dbReference type="NCBI Taxonomy" id="1705717"/>
    <lineage>
        <taxon>Bacteria</taxon>
        <taxon>Bacillati</taxon>
        <taxon>Actinomycetota</taxon>
        <taxon>Thermoleophilia</taxon>
        <taxon>Solirubrobacterales</taxon>
        <taxon>Patulibacteraceae</taxon>
        <taxon>Patulibacter</taxon>
    </lineage>
</organism>
<dbReference type="Proteomes" id="UP001277761">
    <property type="component" value="Unassembled WGS sequence"/>
</dbReference>
<dbReference type="SUPFAM" id="SSF56645">
    <property type="entry name" value="Acyl-CoA dehydrogenase NM domain-like"/>
    <property type="match status" value="1"/>
</dbReference>
<keyword evidence="3 6" id="KW-0285">Flavoprotein</keyword>
<evidence type="ECO:0000259" key="7">
    <source>
        <dbReference type="Pfam" id="PF00441"/>
    </source>
</evidence>
<evidence type="ECO:0000256" key="1">
    <source>
        <dbReference type="ARBA" id="ARBA00001974"/>
    </source>
</evidence>
<name>A0ABU4VHQ2_9ACTN</name>
<evidence type="ECO:0000256" key="4">
    <source>
        <dbReference type="ARBA" id="ARBA00022827"/>
    </source>
</evidence>
<dbReference type="PANTHER" id="PTHR48083">
    <property type="entry name" value="MEDIUM-CHAIN SPECIFIC ACYL-COA DEHYDROGENASE, MITOCHONDRIAL-RELATED"/>
    <property type="match status" value="1"/>
</dbReference>
<feature type="domain" description="Acyl-CoA dehydrogenase/oxidase C-terminal" evidence="7">
    <location>
        <begin position="239"/>
        <end position="385"/>
    </location>
</feature>
<dbReference type="CDD" id="cd00567">
    <property type="entry name" value="ACAD"/>
    <property type="match status" value="1"/>
</dbReference>
<gene>
    <name evidence="10" type="ORF">SK069_07075</name>
</gene>
<sequence length="393" mass="42030">MSTIDPDVPVLPLLESDELRAVRAAVREICERFGHGYWRETHERGESPDALWQALSEGGFIGVNVPEEWGGGGLGMQGLITVGEELAAYGFNMLLLVVSPAINGSILARHGTTEQKERWLRGVAAGTTRIAFAITEPDAGTNSHNLRTSLRREGGKLLLKGQKTYISGVEQADQVLVVARGVNEDGSLGLPSLCIVDVDAPGFTRDRIPMPYLGPDHQWTLFFDDVEIDEDRLVGGFNGGLGPIFDGLNPERIIGAALACGGGRLALEKASAYARERQVWKTPIGAHQGVAHPLAKAKIDLDLAWLMTQKAAALYDAGAQAGEAANMAKYAAAEAGIACVDRGMQTLGGNGLSIEYGMSDLWWGARLARTAPVSAEMVLNYVAEHSLGLPKSY</sequence>
<dbReference type="Pfam" id="PF02770">
    <property type="entry name" value="Acyl-CoA_dh_M"/>
    <property type="match status" value="1"/>
</dbReference>
<comment type="caution">
    <text evidence="10">The sequence shown here is derived from an EMBL/GenBank/DDBJ whole genome shotgun (WGS) entry which is preliminary data.</text>
</comment>
<dbReference type="Gene3D" id="1.10.540.10">
    <property type="entry name" value="Acyl-CoA dehydrogenase/oxidase, N-terminal domain"/>
    <property type="match status" value="1"/>
</dbReference>
<feature type="domain" description="Acyl-CoA dehydrogenase/oxidase N-terminal" evidence="9">
    <location>
        <begin position="16"/>
        <end position="126"/>
    </location>
</feature>
<proteinExistence type="inferred from homology"/>
<dbReference type="InterPro" id="IPR037069">
    <property type="entry name" value="AcylCoA_DH/ox_N_sf"/>
</dbReference>
<keyword evidence="5 6" id="KW-0560">Oxidoreductase</keyword>
<dbReference type="InterPro" id="IPR006091">
    <property type="entry name" value="Acyl-CoA_Oxase/DH_mid-dom"/>
</dbReference>
<dbReference type="InterPro" id="IPR013786">
    <property type="entry name" value="AcylCoA_DH/ox_N"/>
</dbReference>
<evidence type="ECO:0000259" key="9">
    <source>
        <dbReference type="Pfam" id="PF02771"/>
    </source>
</evidence>
<evidence type="ECO:0000256" key="2">
    <source>
        <dbReference type="ARBA" id="ARBA00009347"/>
    </source>
</evidence>
<feature type="domain" description="Acyl-CoA oxidase/dehydrogenase middle" evidence="8">
    <location>
        <begin position="131"/>
        <end position="225"/>
    </location>
</feature>
<dbReference type="Gene3D" id="1.20.140.10">
    <property type="entry name" value="Butyryl-CoA Dehydrogenase, subunit A, domain 3"/>
    <property type="match status" value="1"/>
</dbReference>
<dbReference type="GO" id="GO:0016491">
    <property type="term" value="F:oxidoreductase activity"/>
    <property type="evidence" value="ECO:0007669"/>
    <property type="project" value="UniProtKB-KW"/>
</dbReference>
<dbReference type="Pfam" id="PF02771">
    <property type="entry name" value="Acyl-CoA_dh_N"/>
    <property type="match status" value="1"/>
</dbReference>
<evidence type="ECO:0000313" key="10">
    <source>
        <dbReference type="EMBL" id="MDX8151346.1"/>
    </source>
</evidence>
<dbReference type="PANTHER" id="PTHR48083:SF1">
    <property type="entry name" value="DEHYDROGENASE, PUTATIVE (AFU_ORTHOLOGUE AFUA_7G06510)-RELATED"/>
    <property type="match status" value="1"/>
</dbReference>
<dbReference type="Gene3D" id="2.40.110.10">
    <property type="entry name" value="Butyryl-CoA Dehydrogenase, subunit A, domain 2"/>
    <property type="match status" value="1"/>
</dbReference>
<evidence type="ECO:0000256" key="6">
    <source>
        <dbReference type="RuleBase" id="RU362125"/>
    </source>
</evidence>
<evidence type="ECO:0000256" key="5">
    <source>
        <dbReference type="ARBA" id="ARBA00023002"/>
    </source>
</evidence>
<dbReference type="EMBL" id="JAXAVX010000002">
    <property type="protein sequence ID" value="MDX8151346.1"/>
    <property type="molecule type" value="Genomic_DNA"/>
</dbReference>
<dbReference type="InterPro" id="IPR009100">
    <property type="entry name" value="AcylCoA_DH/oxidase_NM_dom_sf"/>
</dbReference>
<accession>A0ABU4VHQ2</accession>
<dbReference type="EC" id="1.-.-.-" evidence="10"/>
<comment type="similarity">
    <text evidence="2 6">Belongs to the acyl-CoA dehydrogenase family.</text>
</comment>
<dbReference type="SUPFAM" id="SSF47203">
    <property type="entry name" value="Acyl-CoA dehydrogenase C-terminal domain-like"/>
    <property type="match status" value="1"/>
</dbReference>
<keyword evidence="4 6" id="KW-0274">FAD</keyword>
<protein>
    <submittedName>
        <fullName evidence="10">Acyl-CoA dehydrogenase family protein</fullName>
        <ecNumber evidence="10">1.-.-.-</ecNumber>
    </submittedName>
</protein>
<dbReference type="InterPro" id="IPR036250">
    <property type="entry name" value="AcylCo_DH-like_C"/>
</dbReference>
<dbReference type="PIRSF" id="PIRSF016578">
    <property type="entry name" value="HsaA"/>
    <property type="match status" value="1"/>
</dbReference>
<dbReference type="InterPro" id="IPR050741">
    <property type="entry name" value="Acyl-CoA_dehydrogenase"/>
</dbReference>
<dbReference type="InterPro" id="IPR046373">
    <property type="entry name" value="Acyl-CoA_Oxase/DH_mid-dom_sf"/>
</dbReference>
<evidence type="ECO:0000313" key="11">
    <source>
        <dbReference type="Proteomes" id="UP001277761"/>
    </source>
</evidence>
<evidence type="ECO:0000256" key="3">
    <source>
        <dbReference type="ARBA" id="ARBA00022630"/>
    </source>
</evidence>
<reference evidence="10 11" key="1">
    <citation type="submission" date="2023-11" db="EMBL/GenBank/DDBJ databases">
        <authorList>
            <person name="Xu M."/>
            <person name="Jiang T."/>
        </authorList>
    </citation>
    <scope>NUCLEOTIDE SEQUENCE [LARGE SCALE GENOMIC DNA]</scope>
    <source>
        <strain evidence="10 11">SD</strain>
    </source>
</reference>